<protein>
    <submittedName>
        <fullName evidence="1">Uncharacterized protein</fullName>
    </submittedName>
</protein>
<evidence type="ECO:0000313" key="2">
    <source>
        <dbReference type="Proteomes" id="UP000296201"/>
    </source>
</evidence>
<evidence type="ECO:0000313" key="1">
    <source>
        <dbReference type="EMBL" id="QBZ83073.1"/>
    </source>
</evidence>
<reference evidence="1 2" key="1">
    <citation type="submission" date="2018-08" db="EMBL/GenBank/DDBJ databases">
        <title>Horizontal acquisition of hydrogen conversion ability and other habitat adaptations in Hydrogenovibrio crunogenus strains.</title>
        <authorList>
            <person name="Gonnella G."/>
            <person name="Adam N."/>
            <person name="Perner M."/>
        </authorList>
    </citation>
    <scope>NUCLEOTIDE SEQUENCE [LARGE SCALE GENOMIC DNA]</scope>
    <source>
        <strain evidence="1 2">SP-41</strain>
    </source>
</reference>
<organism evidence="1 2">
    <name type="scientific">Hydrogenovibrio crunogenus</name>
    <dbReference type="NCBI Taxonomy" id="39765"/>
    <lineage>
        <taxon>Bacteria</taxon>
        <taxon>Pseudomonadati</taxon>
        <taxon>Pseudomonadota</taxon>
        <taxon>Gammaproteobacteria</taxon>
        <taxon>Thiotrichales</taxon>
        <taxon>Piscirickettsiaceae</taxon>
        <taxon>Hydrogenovibrio</taxon>
    </lineage>
</organism>
<accession>A0A4P7NZ69</accession>
<dbReference type="AlphaFoldDB" id="A0A4P7NZ69"/>
<proteinExistence type="predicted"/>
<gene>
    <name evidence="1" type="ORF">GHNINEIG_01114</name>
</gene>
<dbReference type="RefSeq" id="WP_135795727.1">
    <property type="nucleotide sequence ID" value="NZ_CP032096.1"/>
</dbReference>
<dbReference type="Proteomes" id="UP000296201">
    <property type="component" value="Chromosome"/>
</dbReference>
<dbReference type="OrthoDB" id="5612512at2"/>
<sequence>MNTTQIRFGIKYWRLAIHLIFKTQHFGVNNLWWAKQPSAIGWRWYQILWGIVTIMPILRNYQSLKVRSCLGWIPQADCEALGYQKQIAKKSQR</sequence>
<name>A0A4P7NZ69_9GAMM</name>
<dbReference type="EMBL" id="CP032096">
    <property type="protein sequence ID" value="QBZ83073.1"/>
    <property type="molecule type" value="Genomic_DNA"/>
</dbReference>
<keyword evidence="2" id="KW-1185">Reference proteome</keyword>